<evidence type="ECO:0000256" key="10">
    <source>
        <dbReference type="PROSITE-ProRule" id="PRU00339"/>
    </source>
</evidence>
<feature type="repeat" description="TPR" evidence="10">
    <location>
        <begin position="538"/>
        <end position="571"/>
    </location>
</feature>
<comment type="subcellular location">
    <subcellularLocation>
        <location evidence="1">Cytoplasm</location>
        <location evidence="1">Cytoskeleton</location>
    </subcellularLocation>
</comment>
<organism evidence="14 15">
    <name type="scientific">Polyangium spumosum</name>
    <dbReference type="NCBI Taxonomy" id="889282"/>
    <lineage>
        <taxon>Bacteria</taxon>
        <taxon>Pseudomonadati</taxon>
        <taxon>Myxococcota</taxon>
        <taxon>Polyangia</taxon>
        <taxon>Polyangiales</taxon>
        <taxon>Polyangiaceae</taxon>
        <taxon>Polyangium</taxon>
    </lineage>
</organism>
<dbReference type="Pfam" id="PF13374">
    <property type="entry name" value="TPR_10"/>
    <property type="match status" value="2"/>
</dbReference>
<dbReference type="GO" id="GO:0005871">
    <property type="term" value="C:kinesin complex"/>
    <property type="evidence" value="ECO:0007669"/>
    <property type="project" value="InterPro"/>
</dbReference>
<evidence type="ECO:0000256" key="6">
    <source>
        <dbReference type="ARBA" id="ARBA00022803"/>
    </source>
</evidence>
<evidence type="ECO:0000256" key="11">
    <source>
        <dbReference type="SAM" id="Coils"/>
    </source>
</evidence>
<evidence type="ECO:0000256" key="12">
    <source>
        <dbReference type="SAM" id="MobiDB-lite"/>
    </source>
</evidence>
<keyword evidence="4" id="KW-0493">Microtubule</keyword>
<evidence type="ECO:0000313" key="15">
    <source>
        <dbReference type="Proteomes" id="UP000440224"/>
    </source>
</evidence>
<dbReference type="SMART" id="SM00028">
    <property type="entry name" value="TPR"/>
    <property type="match status" value="10"/>
</dbReference>
<feature type="compositionally biased region" description="Basic residues" evidence="12">
    <location>
        <begin position="1"/>
        <end position="13"/>
    </location>
</feature>
<dbReference type="GO" id="GO:0007018">
    <property type="term" value="P:microtubule-based movement"/>
    <property type="evidence" value="ECO:0007669"/>
    <property type="project" value="TreeGrafter"/>
</dbReference>
<evidence type="ECO:0000256" key="5">
    <source>
        <dbReference type="ARBA" id="ARBA00022737"/>
    </source>
</evidence>
<dbReference type="Proteomes" id="UP000440224">
    <property type="component" value="Unassembled WGS sequence"/>
</dbReference>
<dbReference type="InterPro" id="IPR002151">
    <property type="entry name" value="Kinesin_light"/>
</dbReference>
<keyword evidence="6 10" id="KW-0802">TPR repeat</keyword>
<dbReference type="AlphaFoldDB" id="A0A6N7Q5A6"/>
<dbReference type="PANTHER" id="PTHR45783:SF3">
    <property type="entry name" value="KINESIN LIGHT CHAIN"/>
    <property type="match status" value="1"/>
</dbReference>
<feature type="repeat" description="TPR" evidence="10">
    <location>
        <begin position="496"/>
        <end position="529"/>
    </location>
</feature>
<dbReference type="EMBL" id="WJIE01000024">
    <property type="protein sequence ID" value="MRG98060.1"/>
    <property type="molecule type" value="Genomic_DNA"/>
</dbReference>
<keyword evidence="7 11" id="KW-0175">Coiled coil</keyword>
<reference evidence="14 15" key="1">
    <citation type="submission" date="2019-10" db="EMBL/GenBank/DDBJ databases">
        <title>A soil myxobacterium in the family Polyangiaceae.</title>
        <authorList>
            <person name="Li Y."/>
            <person name="Wang J."/>
        </authorList>
    </citation>
    <scope>NUCLEOTIDE SEQUENCE [LARGE SCALE GENOMIC DNA]</scope>
    <source>
        <strain evidence="14 15">DSM 14734</strain>
    </source>
</reference>
<evidence type="ECO:0000256" key="8">
    <source>
        <dbReference type="ARBA" id="ARBA00023175"/>
    </source>
</evidence>
<gene>
    <name evidence="14" type="ORF">GF068_40050</name>
</gene>
<feature type="domain" description="CHAT" evidence="13">
    <location>
        <begin position="888"/>
        <end position="1190"/>
    </location>
</feature>
<evidence type="ECO:0000256" key="2">
    <source>
        <dbReference type="ARBA" id="ARBA00009622"/>
    </source>
</evidence>
<evidence type="ECO:0000313" key="14">
    <source>
        <dbReference type="EMBL" id="MRG98060.1"/>
    </source>
</evidence>
<dbReference type="SUPFAM" id="SSF48452">
    <property type="entry name" value="TPR-like"/>
    <property type="match status" value="4"/>
</dbReference>
<evidence type="ECO:0000259" key="13">
    <source>
        <dbReference type="Pfam" id="PF12770"/>
    </source>
</evidence>
<dbReference type="Pfam" id="PF12770">
    <property type="entry name" value="CHAT"/>
    <property type="match status" value="1"/>
</dbReference>
<keyword evidence="5" id="KW-0677">Repeat</keyword>
<keyword evidence="9" id="KW-0206">Cytoskeleton</keyword>
<keyword evidence="15" id="KW-1185">Reference proteome</keyword>
<proteinExistence type="inferred from homology"/>
<sequence>MPRRAGHPAHAGARRAERRGAHARRVYRPTAPRGGARSRAPVSVSARRWSTGMFFRGEPFVFAHLCAGDQLRCEREGGDPRTDAARGRALAAAGVLDARPSRPSIFVQGLDGSLLQCRSAHRRGDGVTRGGSRLLAGEGVVRGGDGQHAEGDVAGRGGACGVVEGHDGDGGDRAGRGEVVRTSMNFSFVAQAEKLHDEAMELADVGRVDAAIPLAERALSMLESALGAEHPDVAGSLSSVAGLHRTRGDLDKAEPLYLRALTILENALGPESPVVATLLNNLALLYELKGDGDKAKPLVERAVAILEKASRPELPGGAGDPASALEEARQLDDMVARLYGERKYDEAIPLAERELALLESALGPEHTDVAQLLNGLAMLWYWKGDNPKAAALHQRALTLRERALGPHHPYVAQSLNSLAMLHEQKGDYARSEPLHERALAIVEKAFGPEHPDVATVLGDLARLHYLKGDYVRAEPLWQRALAIREKAWGPEHPDVAESLNNLAELYRTKGDHARAEPLYQRALALLENTLGPEHPLVAKSLSNLALLNVRKGDYDKAEPMYQRVIVLLENALGSQHPDDLANAHHNLAMLHYRKGDYAKAEPPLLRAIATLENTRGADHPRVATWRNNLAALFLAAGETTEAMRQMERAAAIQDRNAAVLLMTGSDEQKRAYMDTLRGCTHQVISLHVQFASDAQEATRLALTTILNRKGRVLDAMTDSFAALRRRLTVADQERLDRLRCVITEYSAFMWRGPGDTLHRDHRATLARLDEERQNLEADISRRAVERQGELLPVTIEQVQAEIPEGAVLVDMVCYRPFDPQTDLWGKPRYVAYVLHRQGEIAWVDLGEAEPIDWAVVELASTLGNPAAAPRPPAREFDVSSTPIADHRAPARELDRMLLQPIRRLLGPTRRILLSPDGLLNLVPFGALVDEEGRYLVERYQFNYLASGRDLLRLAKQAAWRQGPVVVAAPDYGKSTDAAGETGFQPLHFAEREGRALARKIPGATLLAGTTATKTAITRLAGPKLLHIATHGFFLPPPPDDVDAAVRGTTHPKSFIDNPLLRSGIALACANRRHGDQNDGILTALEVSQLDLMGTKLVVLSACETGVGTISSGDGVYGLRRALVMAGAETQVMSLWRVDDAATCELMEAYYEKLLAGVGRVEALRQSQIEMLERPDRAHPFYWASFIASGNDAPLDVTP</sequence>
<dbReference type="Gene3D" id="1.25.40.10">
    <property type="entry name" value="Tetratricopeptide repeat domain"/>
    <property type="match status" value="3"/>
</dbReference>
<feature type="region of interest" description="Disordered" evidence="12">
    <location>
        <begin position="1"/>
        <end position="43"/>
    </location>
</feature>
<evidence type="ECO:0000256" key="3">
    <source>
        <dbReference type="ARBA" id="ARBA00022490"/>
    </source>
</evidence>
<dbReference type="InterPro" id="IPR011990">
    <property type="entry name" value="TPR-like_helical_dom_sf"/>
</dbReference>
<dbReference type="Pfam" id="PF13424">
    <property type="entry name" value="TPR_12"/>
    <property type="match status" value="4"/>
</dbReference>
<dbReference type="PROSITE" id="PS50005">
    <property type="entry name" value="TPR"/>
    <property type="match status" value="2"/>
</dbReference>
<accession>A0A6N7Q5A6</accession>
<feature type="coiled-coil region" evidence="11">
    <location>
        <begin position="758"/>
        <end position="785"/>
    </location>
</feature>
<evidence type="ECO:0000256" key="1">
    <source>
        <dbReference type="ARBA" id="ARBA00004245"/>
    </source>
</evidence>
<keyword evidence="8" id="KW-0505">Motor protein</keyword>
<dbReference type="GO" id="GO:0019894">
    <property type="term" value="F:kinesin binding"/>
    <property type="evidence" value="ECO:0007669"/>
    <property type="project" value="TreeGrafter"/>
</dbReference>
<dbReference type="OrthoDB" id="9761935at2"/>
<comment type="caution">
    <text evidence="14">The sequence shown here is derived from an EMBL/GenBank/DDBJ whole genome shotgun (WGS) entry which is preliminary data.</text>
</comment>
<evidence type="ECO:0000256" key="7">
    <source>
        <dbReference type="ARBA" id="ARBA00023054"/>
    </source>
</evidence>
<keyword evidence="3" id="KW-0963">Cytoplasm</keyword>
<dbReference type="InterPro" id="IPR019734">
    <property type="entry name" value="TPR_rpt"/>
</dbReference>
<comment type="similarity">
    <text evidence="2">Belongs to the kinesin light chain family.</text>
</comment>
<dbReference type="PANTHER" id="PTHR45783">
    <property type="entry name" value="KINESIN LIGHT CHAIN"/>
    <property type="match status" value="1"/>
</dbReference>
<evidence type="ECO:0000256" key="9">
    <source>
        <dbReference type="ARBA" id="ARBA00023212"/>
    </source>
</evidence>
<evidence type="ECO:0000256" key="4">
    <source>
        <dbReference type="ARBA" id="ARBA00022701"/>
    </source>
</evidence>
<dbReference type="GO" id="GO:0005737">
    <property type="term" value="C:cytoplasm"/>
    <property type="evidence" value="ECO:0007669"/>
    <property type="project" value="TreeGrafter"/>
</dbReference>
<protein>
    <submittedName>
        <fullName evidence="14">Tetratricopeptide repeat protein</fullName>
    </submittedName>
</protein>
<name>A0A6N7Q5A6_9BACT</name>
<dbReference type="InterPro" id="IPR024983">
    <property type="entry name" value="CHAT_dom"/>
</dbReference>
<dbReference type="GO" id="GO:0005874">
    <property type="term" value="C:microtubule"/>
    <property type="evidence" value="ECO:0007669"/>
    <property type="project" value="UniProtKB-KW"/>
</dbReference>